<feature type="compositionally biased region" description="Polar residues" evidence="5">
    <location>
        <begin position="785"/>
        <end position="800"/>
    </location>
</feature>
<dbReference type="HOGENOM" id="CLU_261363_0_0_1"/>
<dbReference type="OrthoDB" id="10412185at2759"/>
<keyword evidence="3 4" id="KW-0175">Coiled coil</keyword>
<evidence type="ECO:0000256" key="5">
    <source>
        <dbReference type="SAM" id="MobiDB-lite"/>
    </source>
</evidence>
<feature type="compositionally biased region" description="Polar residues" evidence="5">
    <location>
        <begin position="808"/>
        <end position="827"/>
    </location>
</feature>
<feature type="region of interest" description="Disordered" evidence="5">
    <location>
        <begin position="1"/>
        <end position="203"/>
    </location>
</feature>
<feature type="compositionally biased region" description="Polar residues" evidence="5">
    <location>
        <begin position="124"/>
        <end position="137"/>
    </location>
</feature>
<dbReference type="GO" id="GO:0005794">
    <property type="term" value="C:Golgi apparatus"/>
    <property type="evidence" value="ECO:0007669"/>
    <property type="project" value="UniProtKB-SubCell"/>
</dbReference>
<evidence type="ECO:0000256" key="4">
    <source>
        <dbReference type="SAM" id="Coils"/>
    </source>
</evidence>
<evidence type="ECO:0000256" key="3">
    <source>
        <dbReference type="ARBA" id="ARBA00023054"/>
    </source>
</evidence>
<name>A0A0D1ZHQ5_9EURO</name>
<feature type="region of interest" description="Disordered" evidence="5">
    <location>
        <begin position="626"/>
        <end position="831"/>
    </location>
</feature>
<evidence type="ECO:0000313" key="6">
    <source>
        <dbReference type="EMBL" id="KIV86368.1"/>
    </source>
</evidence>
<dbReference type="GO" id="GO:0006888">
    <property type="term" value="P:endoplasmic reticulum to Golgi vesicle-mediated transport"/>
    <property type="evidence" value="ECO:0007669"/>
    <property type="project" value="TreeGrafter"/>
</dbReference>
<feature type="compositionally biased region" description="Polar residues" evidence="5">
    <location>
        <begin position="626"/>
        <end position="636"/>
    </location>
</feature>
<feature type="region of interest" description="Disordered" evidence="5">
    <location>
        <begin position="928"/>
        <end position="965"/>
    </location>
</feature>
<evidence type="ECO:0000313" key="7">
    <source>
        <dbReference type="Proteomes" id="UP000053599"/>
    </source>
</evidence>
<dbReference type="PANTHER" id="PTHR18921">
    <property type="entry name" value="MYOSIN HEAVY CHAIN - RELATED"/>
    <property type="match status" value="1"/>
</dbReference>
<comment type="subcellular location">
    <subcellularLocation>
        <location evidence="1">Golgi apparatus</location>
    </subcellularLocation>
</comment>
<organism evidence="6 7">
    <name type="scientific">Exophiala sideris</name>
    <dbReference type="NCBI Taxonomy" id="1016849"/>
    <lineage>
        <taxon>Eukaryota</taxon>
        <taxon>Fungi</taxon>
        <taxon>Dikarya</taxon>
        <taxon>Ascomycota</taxon>
        <taxon>Pezizomycotina</taxon>
        <taxon>Eurotiomycetes</taxon>
        <taxon>Chaetothyriomycetidae</taxon>
        <taxon>Chaetothyriales</taxon>
        <taxon>Herpotrichiellaceae</taxon>
        <taxon>Exophiala</taxon>
    </lineage>
</organism>
<dbReference type="Proteomes" id="UP000053599">
    <property type="component" value="Unassembled WGS sequence"/>
</dbReference>
<feature type="compositionally biased region" description="Polar residues" evidence="5">
    <location>
        <begin position="645"/>
        <end position="656"/>
    </location>
</feature>
<dbReference type="GO" id="GO:0031267">
    <property type="term" value="F:small GTPase binding"/>
    <property type="evidence" value="ECO:0007669"/>
    <property type="project" value="TreeGrafter"/>
</dbReference>
<dbReference type="STRING" id="1016849.A0A0D1ZHQ5"/>
<feature type="compositionally biased region" description="Basic and acidic residues" evidence="5">
    <location>
        <begin position="72"/>
        <end position="93"/>
    </location>
</feature>
<feature type="compositionally biased region" description="Basic and acidic residues" evidence="5">
    <location>
        <begin position="170"/>
        <end position="190"/>
    </location>
</feature>
<sequence>MDAALKAALDEVSAPNRQLPGEASDEESASQESYTEVGLGQVISPGRRQRPRTPGRRADRNTPQGTASPGSDHSETLADLGLHEHPNFDDKLSQHIPDLNQASTSSVDVPAVDSPEANEMSIDQLLSQVVGTPSNFATDDLASAPNLQDHNEAGLQSGPKEQDMLSPMTREQRRHGDTQLDQRQGEEKQHVQNKPEQQGEEDLKLEERLDKLLAENATLKMEKDFIVKEANTLHEKNAGLLQDLSKSQKDLSIARNDMARRSAHKEELLKKAENALEESQESAEPLVIAQQRVRHLEKEKSDLEEMIILANTAFREAKQMHTQYESRIAELQEQVDSLTAWKDNIPQELRTCQKECERLKAELKRCVERMEKVRSAQHVFDLEQMDFHDRCLPVLLDQISINDFRLPLKPSAAEVTPLGEYMASPIDSAPSNRQSMASGVDTPVRHVPPTGIALSNKPRPQSCPVPAKFSPLLDDSSEIALDPTDPTIQSTSIEFRDAQRPGAPNDNSSEVSHRSPRHQSDSGSPGPGEIQGFAGLGPKPSLGENKGSVALLKSSVQSASVPARLLQSLTDSEGVRSPAHSPQRLDRVLETGVWPTHVENPDSNESFRSPGVSPLLVDTAKTTVVGSSSAVDSPQSPGLRKRLSVSPQHSPQNSGFNAAFEDGTASPPSLSGEGNELVSKTPRGAPTRHAGITPPQTTKGHPLARSDNLIPNLPRHGRLQPSRTHSLTHERPAMIMVDSRRGRPQSWHSLANRSISPQRSANSDYDSDGEQVGIASPTAPLAPENGSNGDYQQKTPTCSNEMPPMSPSARTATTSHGNASEPSSSGSLDAFGAFSPLGRQVSASMSQASTNVGSLFEPMNGGSDRGTIATSVSDADSVAEKLLADQSELVINEVAELSEALAVEGTQSPRDSEIEVVPARESMIVLEAGSRPDTSDAEDAEALNAEDGTEDHDEPGKGNLTPSVEELPYFPTALDRTDFRKRKFDMYHLKSFQVWHSPPPNDEPEVRKRRSGTSMLTALLFCALVLSSGLLTVWYTGPWSIQTVCQHFTSVSSTLCPTVSITEQPLLPALSAVEEPSHILAIPEVPLADTVTMSALEAIPPMHLSSYTQQMADHGPPGSAKEGMSIPTAPSSVYKGQPGRTGPAPALPIVIQFEPSRTRKASPSTPNGSSYVEDSKPCAPPSFLTRTVTVAIPRACPHSNPFIPSSISTRPRTLDRPCADPYPRAVEEIRIDLPESTTVHAGPQYMHFTDADKSDVNSFSHATRAYPGSGHLDFVPSLRRWIDQIRFDVTVQIIKANGGYSW</sequence>
<feature type="region of interest" description="Disordered" evidence="5">
    <location>
        <begin position="426"/>
        <end position="470"/>
    </location>
</feature>
<keyword evidence="2" id="KW-0333">Golgi apparatus</keyword>
<protein>
    <submittedName>
        <fullName evidence="6">Uncharacterized protein</fullName>
    </submittedName>
</protein>
<accession>A0A0D1ZHQ5</accession>
<feature type="compositionally biased region" description="Polar residues" evidence="5">
    <location>
        <begin position="1161"/>
        <end position="1172"/>
    </location>
</feature>
<feature type="region of interest" description="Disordered" evidence="5">
    <location>
        <begin position="1108"/>
        <end position="1175"/>
    </location>
</feature>
<feature type="compositionally biased region" description="Polar residues" evidence="5">
    <location>
        <begin position="746"/>
        <end position="764"/>
    </location>
</feature>
<evidence type="ECO:0000256" key="1">
    <source>
        <dbReference type="ARBA" id="ARBA00004555"/>
    </source>
</evidence>
<gene>
    <name evidence="6" type="ORF">PV11_01982</name>
</gene>
<evidence type="ECO:0000256" key="2">
    <source>
        <dbReference type="ARBA" id="ARBA00023034"/>
    </source>
</evidence>
<proteinExistence type="predicted"/>
<dbReference type="PANTHER" id="PTHR18921:SF2">
    <property type="entry name" value="THYROID RECEPTOR-INTERACTING PROTEIN 11"/>
    <property type="match status" value="1"/>
</dbReference>
<feature type="coiled-coil region" evidence="4">
    <location>
        <begin position="262"/>
        <end position="376"/>
    </location>
</feature>
<dbReference type="GO" id="GO:0007030">
    <property type="term" value="P:Golgi organization"/>
    <property type="evidence" value="ECO:0007669"/>
    <property type="project" value="TreeGrafter"/>
</dbReference>
<feature type="compositionally biased region" description="Polar residues" evidence="5">
    <location>
        <begin position="61"/>
        <end position="71"/>
    </location>
</feature>
<dbReference type="EMBL" id="KN846951">
    <property type="protein sequence ID" value="KIV86368.1"/>
    <property type="molecule type" value="Genomic_DNA"/>
</dbReference>
<feature type="region of interest" description="Disordered" evidence="5">
    <location>
        <begin position="495"/>
        <end position="541"/>
    </location>
</feature>
<reference evidence="6 7" key="1">
    <citation type="submission" date="2015-01" db="EMBL/GenBank/DDBJ databases">
        <title>The Genome Sequence of Exophiala sideris CBS121828.</title>
        <authorList>
            <consortium name="The Broad Institute Genomics Platform"/>
            <person name="Cuomo C."/>
            <person name="de Hoog S."/>
            <person name="Gorbushina A."/>
            <person name="Stielow B."/>
            <person name="Teixiera M."/>
            <person name="Abouelleil A."/>
            <person name="Chapman S.B."/>
            <person name="Priest M."/>
            <person name="Young S.K."/>
            <person name="Wortman J."/>
            <person name="Nusbaum C."/>
            <person name="Birren B."/>
        </authorList>
    </citation>
    <scope>NUCLEOTIDE SEQUENCE [LARGE SCALE GENOMIC DNA]</scope>
    <source>
        <strain evidence="6 7">CBS 121828</strain>
    </source>
</reference>